<accession>A0ABR1FSM0</accession>
<name>A0ABR1FSM0_AURAN</name>
<dbReference type="PANTHER" id="PTHR11452">
    <property type="entry name" value="ALPHA-GALACTOSIDASE/ALPHA-N-ACETYLGALACTOSAMINIDASE"/>
    <property type="match status" value="1"/>
</dbReference>
<dbReference type="EMBL" id="JBBJCI010000249">
    <property type="protein sequence ID" value="KAK7237548.1"/>
    <property type="molecule type" value="Genomic_DNA"/>
</dbReference>
<sequence length="619" mass="64091">MVFPKPGLLLLVVPLAQALDNGVGLTPPMGFNDYQTGLGVADLEAVADAFESLGLRAAGYAFINSDAGWQSGRNATSGAPTPNMASLAAALNTRGFGLGLYSALSSVQCGGDPGGLYHEAVDAAAYAAWNVSYVKYDNCAEYALEPTARVLPMRRALNATGRRFVFSTEPFDLAPNLRAHLANLWRTTTDVAADAGKVYVNIDLNDKWAEFAGPGGFNDPDMLQVGKLGGNGGDDDVSNFLLWAVAKAPLLLSVNVSTLSPRLLALAKNPKILAVNQDALGVQGRKVAVDGAATLLDVGVEPCAAPDAFGDDPASVAEVAASKQTFDVVPSGGASLLRSGFYAGRCLALAAPVPVAYAPPRTTKPAWSAPLRAALAPCDADDAAQRWTFSTPAAVAYGGDAPAASLFSLATNGSLLTLLPETDAARAVNHVGGGPPAYGAAGAAEPCESPRVPRPMFERRRLWAYDPDTRQVVSGNFTASINAEWLTAKVPGPGRRCLAAIHSADMAGAATGDTEAWAGPLAGGAFAVVLHNRRGPDNATAALPLALLNETRRFWSYASLPSFRRLGYASRVPPMPAAAAAYVASDLETGEVLGPLRLAESLAAPVAKGGARVFRLAPQ</sequence>
<dbReference type="Gene3D" id="3.20.20.70">
    <property type="entry name" value="Aldolase class I"/>
    <property type="match status" value="1"/>
</dbReference>
<dbReference type="InterPro" id="IPR013785">
    <property type="entry name" value="Aldolase_TIM"/>
</dbReference>
<evidence type="ECO:0000256" key="2">
    <source>
        <dbReference type="ARBA" id="ARBA00022801"/>
    </source>
</evidence>
<dbReference type="InterPro" id="IPR002241">
    <property type="entry name" value="Glyco_hydro_27"/>
</dbReference>
<keyword evidence="4" id="KW-1015">Disulfide bond</keyword>
<evidence type="ECO:0000313" key="7">
    <source>
        <dbReference type="Proteomes" id="UP001363151"/>
    </source>
</evidence>
<feature type="signal peptide" evidence="5">
    <location>
        <begin position="1"/>
        <end position="18"/>
    </location>
</feature>
<proteinExistence type="inferred from homology"/>
<reference evidence="6 7" key="1">
    <citation type="submission" date="2024-03" db="EMBL/GenBank/DDBJ databases">
        <title>Aureococcus anophagefferens CCMP1851 and Kratosvirus quantuckense: Draft genome of a second virus-susceptible host strain in the model system.</title>
        <authorList>
            <person name="Chase E."/>
            <person name="Truchon A.R."/>
            <person name="Schepens W."/>
            <person name="Wilhelm S.W."/>
        </authorList>
    </citation>
    <scope>NUCLEOTIDE SEQUENCE [LARGE SCALE GENOMIC DNA]</scope>
    <source>
        <strain evidence="6 7">CCMP1851</strain>
    </source>
</reference>
<evidence type="ECO:0000256" key="3">
    <source>
        <dbReference type="ARBA" id="ARBA00023295"/>
    </source>
</evidence>
<evidence type="ECO:0000256" key="5">
    <source>
        <dbReference type="SAM" id="SignalP"/>
    </source>
</evidence>
<keyword evidence="7" id="KW-1185">Reference proteome</keyword>
<comment type="similarity">
    <text evidence="1 4">Belongs to the glycosyl hydrolase 27 family.</text>
</comment>
<comment type="catalytic activity">
    <reaction evidence="4">
        <text>Hydrolysis of terminal, non-reducing alpha-D-galactose residues in alpha-D-galactosides, including galactose oligosaccharides, galactomannans and galactolipids.</text>
        <dbReference type="EC" id="3.2.1.22"/>
    </reaction>
</comment>
<keyword evidence="3 4" id="KW-0326">Glycosidase</keyword>
<dbReference type="CDD" id="cd14792">
    <property type="entry name" value="GH27"/>
    <property type="match status" value="1"/>
</dbReference>
<dbReference type="Pfam" id="PF16499">
    <property type="entry name" value="Melibiase_2"/>
    <property type="match status" value="1"/>
</dbReference>
<keyword evidence="2 4" id="KW-0378">Hydrolase</keyword>
<dbReference type="InterPro" id="IPR017853">
    <property type="entry name" value="GH"/>
</dbReference>
<evidence type="ECO:0000256" key="4">
    <source>
        <dbReference type="RuleBase" id="RU361168"/>
    </source>
</evidence>
<organism evidence="6 7">
    <name type="scientific">Aureococcus anophagefferens</name>
    <name type="common">Harmful bloom alga</name>
    <dbReference type="NCBI Taxonomy" id="44056"/>
    <lineage>
        <taxon>Eukaryota</taxon>
        <taxon>Sar</taxon>
        <taxon>Stramenopiles</taxon>
        <taxon>Ochrophyta</taxon>
        <taxon>Pelagophyceae</taxon>
        <taxon>Pelagomonadales</taxon>
        <taxon>Pelagomonadaceae</taxon>
        <taxon>Aureococcus</taxon>
    </lineage>
</organism>
<dbReference type="SUPFAM" id="SSF51445">
    <property type="entry name" value="(Trans)glycosidases"/>
    <property type="match status" value="1"/>
</dbReference>
<feature type="chain" id="PRO_5045869619" description="Alpha-galactosidase" evidence="5">
    <location>
        <begin position="19"/>
        <end position="619"/>
    </location>
</feature>
<dbReference type="Proteomes" id="UP001363151">
    <property type="component" value="Unassembled WGS sequence"/>
</dbReference>
<dbReference type="PANTHER" id="PTHR11452:SF75">
    <property type="entry name" value="ALPHA-GALACTOSIDASE MEL1"/>
    <property type="match status" value="1"/>
</dbReference>
<protein>
    <recommendedName>
        <fullName evidence="4">Alpha-galactosidase</fullName>
        <ecNumber evidence="4">3.2.1.22</ecNumber>
    </recommendedName>
    <alternativeName>
        <fullName evidence="4">Melibiase</fullName>
    </alternativeName>
</protein>
<evidence type="ECO:0000256" key="1">
    <source>
        <dbReference type="ARBA" id="ARBA00009743"/>
    </source>
</evidence>
<comment type="caution">
    <text evidence="6">The sequence shown here is derived from an EMBL/GenBank/DDBJ whole genome shotgun (WGS) entry which is preliminary data.</text>
</comment>
<dbReference type="PRINTS" id="PR00740">
    <property type="entry name" value="GLHYDRLASE27"/>
</dbReference>
<evidence type="ECO:0000313" key="6">
    <source>
        <dbReference type="EMBL" id="KAK7237548.1"/>
    </source>
</evidence>
<keyword evidence="5" id="KW-0732">Signal</keyword>
<gene>
    <name evidence="6" type="ORF">SO694_00099079</name>
</gene>
<dbReference type="EC" id="3.2.1.22" evidence="4"/>